<dbReference type="HOGENOM" id="CLU_2854466_0_0_1"/>
<protein>
    <submittedName>
        <fullName evidence="1">Uncharacterized protein</fullName>
    </submittedName>
</protein>
<sequence length="65" mass="7722">MKERYFSQHCLWIPKKEYQSQDQRPGMKAINLFKQKQNLEVDNITEQIKKGGTMLKQDSKHADVI</sequence>
<dbReference type="Proteomes" id="UP000000600">
    <property type="component" value="Unassembled WGS sequence"/>
</dbReference>
<evidence type="ECO:0000313" key="1">
    <source>
        <dbReference type="EMBL" id="CAK80969.1"/>
    </source>
</evidence>
<accession>A0DD52</accession>
<dbReference type="InParanoid" id="A0DD52"/>
<dbReference type="AlphaFoldDB" id="A0DD52"/>
<dbReference type="RefSeq" id="XP_001448366.1">
    <property type="nucleotide sequence ID" value="XM_001448329.1"/>
</dbReference>
<keyword evidence="2" id="KW-1185">Reference proteome</keyword>
<organism evidence="1 2">
    <name type="scientific">Paramecium tetraurelia</name>
    <dbReference type="NCBI Taxonomy" id="5888"/>
    <lineage>
        <taxon>Eukaryota</taxon>
        <taxon>Sar</taxon>
        <taxon>Alveolata</taxon>
        <taxon>Ciliophora</taxon>
        <taxon>Intramacronucleata</taxon>
        <taxon>Oligohymenophorea</taxon>
        <taxon>Peniculida</taxon>
        <taxon>Parameciidae</taxon>
        <taxon>Paramecium</taxon>
    </lineage>
</organism>
<dbReference type="EMBL" id="CT868385">
    <property type="protein sequence ID" value="CAK80969.1"/>
    <property type="molecule type" value="Genomic_DNA"/>
</dbReference>
<gene>
    <name evidence="1" type="ORF">GSPATT00015828001</name>
</gene>
<name>A0DD52_PARTE</name>
<dbReference type="OrthoDB" id="10445488at2759"/>
<dbReference type="KEGG" id="ptm:GSPATT00015828001"/>
<reference evidence="1 2" key="1">
    <citation type="journal article" date="2006" name="Nature">
        <title>Global trends of whole-genome duplications revealed by the ciliate Paramecium tetraurelia.</title>
        <authorList>
            <consortium name="Genoscope"/>
            <person name="Aury J.-M."/>
            <person name="Jaillon O."/>
            <person name="Duret L."/>
            <person name="Noel B."/>
            <person name="Jubin C."/>
            <person name="Porcel B.M."/>
            <person name="Segurens B."/>
            <person name="Daubin V."/>
            <person name="Anthouard V."/>
            <person name="Aiach N."/>
            <person name="Arnaiz O."/>
            <person name="Billaut A."/>
            <person name="Beisson J."/>
            <person name="Blanc I."/>
            <person name="Bouhouche K."/>
            <person name="Camara F."/>
            <person name="Duharcourt S."/>
            <person name="Guigo R."/>
            <person name="Gogendeau D."/>
            <person name="Katinka M."/>
            <person name="Keller A.-M."/>
            <person name="Kissmehl R."/>
            <person name="Klotz C."/>
            <person name="Koll F."/>
            <person name="Le Moue A."/>
            <person name="Lepere C."/>
            <person name="Malinsky S."/>
            <person name="Nowacki M."/>
            <person name="Nowak J.K."/>
            <person name="Plattner H."/>
            <person name="Poulain J."/>
            <person name="Ruiz F."/>
            <person name="Serrano V."/>
            <person name="Zagulski M."/>
            <person name="Dessen P."/>
            <person name="Betermier M."/>
            <person name="Weissenbach J."/>
            <person name="Scarpelli C."/>
            <person name="Schachter V."/>
            <person name="Sperling L."/>
            <person name="Meyer E."/>
            <person name="Cohen J."/>
            <person name="Wincker P."/>
        </authorList>
    </citation>
    <scope>NUCLEOTIDE SEQUENCE [LARGE SCALE GENOMIC DNA]</scope>
    <source>
        <strain evidence="1 2">Stock d4-2</strain>
    </source>
</reference>
<dbReference type="GeneID" id="5034151"/>
<proteinExistence type="predicted"/>
<evidence type="ECO:0000313" key="2">
    <source>
        <dbReference type="Proteomes" id="UP000000600"/>
    </source>
</evidence>